<evidence type="ECO:0000256" key="5">
    <source>
        <dbReference type="ARBA" id="ARBA00022840"/>
    </source>
</evidence>
<dbReference type="STRING" id="448386.A0A2V3ISL1"/>
<proteinExistence type="inferred from homology"/>
<dbReference type="FunFam" id="1.10.510.10:FF:000098">
    <property type="entry name" value="Mitogen-activated protein kinase 1"/>
    <property type="match status" value="1"/>
</dbReference>
<dbReference type="OrthoDB" id="2396at2759"/>
<dbReference type="PROSITE" id="PS00108">
    <property type="entry name" value="PROTEIN_KINASE_ST"/>
    <property type="match status" value="1"/>
</dbReference>
<dbReference type="InterPro" id="IPR008271">
    <property type="entry name" value="Ser/Thr_kinase_AS"/>
</dbReference>
<accession>A0A2V3ISL1</accession>
<keyword evidence="1 7" id="KW-0723">Serine/threonine-protein kinase</keyword>
<dbReference type="InterPro" id="IPR000719">
    <property type="entry name" value="Prot_kinase_dom"/>
</dbReference>
<dbReference type="EMBL" id="NBIV01000082">
    <property type="protein sequence ID" value="PXF44737.1"/>
    <property type="molecule type" value="Genomic_DNA"/>
</dbReference>
<keyword evidence="3 6" id="KW-0547">Nucleotide-binding</keyword>
<evidence type="ECO:0000256" key="4">
    <source>
        <dbReference type="ARBA" id="ARBA00022777"/>
    </source>
</evidence>
<evidence type="ECO:0000313" key="9">
    <source>
        <dbReference type="EMBL" id="PXF44737.1"/>
    </source>
</evidence>
<comment type="similarity">
    <text evidence="7">Belongs to the protein kinase superfamily. Ser/Thr protein kinase family. MAP kinase subfamily.</text>
</comment>
<protein>
    <recommendedName>
        <fullName evidence="7">Mitogen-activated protein kinase</fullName>
        <ecNumber evidence="7">2.7.11.24</ecNumber>
    </recommendedName>
</protein>
<name>A0A2V3ISL1_9FLOR</name>
<dbReference type="AlphaFoldDB" id="A0A2V3ISL1"/>
<feature type="domain" description="Protein kinase" evidence="8">
    <location>
        <begin position="31"/>
        <end position="325"/>
    </location>
</feature>
<evidence type="ECO:0000256" key="7">
    <source>
        <dbReference type="RuleBase" id="RU361165"/>
    </source>
</evidence>
<dbReference type="GO" id="GO:0005524">
    <property type="term" value="F:ATP binding"/>
    <property type="evidence" value="ECO:0007669"/>
    <property type="project" value="UniProtKB-UniRule"/>
</dbReference>
<evidence type="ECO:0000256" key="3">
    <source>
        <dbReference type="ARBA" id="ARBA00022741"/>
    </source>
</evidence>
<dbReference type="SUPFAM" id="SSF56112">
    <property type="entry name" value="Protein kinase-like (PK-like)"/>
    <property type="match status" value="1"/>
</dbReference>
<keyword evidence="5 6" id="KW-0067">ATP-binding</keyword>
<dbReference type="Proteomes" id="UP000247409">
    <property type="component" value="Unassembled WGS sequence"/>
</dbReference>
<dbReference type="PANTHER" id="PTHR24055">
    <property type="entry name" value="MITOGEN-ACTIVATED PROTEIN KINASE"/>
    <property type="match status" value="1"/>
</dbReference>
<dbReference type="Gene3D" id="1.10.510.10">
    <property type="entry name" value="Transferase(Phosphotransferase) domain 1"/>
    <property type="match status" value="1"/>
</dbReference>
<sequence>MQHPRNEEERRRLLERLKEEFFLPPLLEHKYRLEQVIGQGSYGIVCSAVNTETGEKVAVKRIMRVFEEAPEATRTLRELKFLRLLKNHENIISIKDVLLPSNRDRFDDVFVVLEFMPTDLMRVLRSPIELSPPHIRWLIFQLIRGIYYIHSSRVFHRDLKPSNILINARCDLRIVDFGLSRAAVDAQEPDAVFWTDYVATRWYRAPELIMAANTSYTTAIDMWSIGCIFAEMLNDGRAIFPGHNPEDQLQRIIDVCGTPTPEAVAAVREPRARALIARMPKKPRKPLRHLFTRAEPLAVDLLEKILEFDPSKRLSAEEALRHPYLQVDTVTRGNPIDMEEFAFERRNHTIQELRALFLEEILKYHPEHRDLYLQPKPEARLQYAPVDQPTRFKEAMMANQNGTDPPRPWESMPNQRLTSYYREARTTARPHPTEQNDTGRIIQGGREGSVAVTATSLGVQTVVSPPDERSHQTVTAHAGVRPMGEPSVEARNTDLSRQDALNDDDEQQLMQYTQLGKFSSVDSATSTFNQAAAQLGAPVVRRVSETMDSMNDAEIMVDAAGNEVG</sequence>
<comment type="catalytic activity">
    <reaction evidence="7">
        <text>L-threonyl-[protein] + ATP = O-phospho-L-threonyl-[protein] + ADP + H(+)</text>
        <dbReference type="Rhea" id="RHEA:46608"/>
        <dbReference type="Rhea" id="RHEA-COMP:11060"/>
        <dbReference type="Rhea" id="RHEA-COMP:11605"/>
        <dbReference type="ChEBI" id="CHEBI:15378"/>
        <dbReference type="ChEBI" id="CHEBI:30013"/>
        <dbReference type="ChEBI" id="CHEBI:30616"/>
        <dbReference type="ChEBI" id="CHEBI:61977"/>
        <dbReference type="ChEBI" id="CHEBI:456216"/>
        <dbReference type="EC" id="2.7.11.24"/>
    </reaction>
</comment>
<comment type="cofactor">
    <cofactor evidence="7">
        <name>Mg(2+)</name>
        <dbReference type="ChEBI" id="CHEBI:18420"/>
    </cofactor>
</comment>
<dbReference type="Pfam" id="PF00069">
    <property type="entry name" value="Pkinase"/>
    <property type="match status" value="1"/>
</dbReference>
<dbReference type="CDD" id="cd07834">
    <property type="entry name" value="STKc_MAPK"/>
    <property type="match status" value="1"/>
</dbReference>
<dbReference type="GO" id="GO:0004707">
    <property type="term" value="F:MAP kinase activity"/>
    <property type="evidence" value="ECO:0007669"/>
    <property type="project" value="UniProtKB-EC"/>
</dbReference>
<comment type="caution">
    <text evidence="9">The sequence shown here is derived from an EMBL/GenBank/DDBJ whole genome shotgun (WGS) entry which is preliminary data.</text>
</comment>
<feature type="binding site" evidence="6">
    <location>
        <position position="60"/>
    </location>
    <ligand>
        <name>ATP</name>
        <dbReference type="ChEBI" id="CHEBI:30616"/>
    </ligand>
</feature>
<gene>
    <name evidence="9" type="ORF">BWQ96_05496</name>
</gene>
<evidence type="ECO:0000256" key="6">
    <source>
        <dbReference type="PROSITE-ProRule" id="PRU10141"/>
    </source>
</evidence>
<dbReference type="InterPro" id="IPR050117">
    <property type="entry name" value="MAPK"/>
</dbReference>
<dbReference type="InterPro" id="IPR017441">
    <property type="entry name" value="Protein_kinase_ATP_BS"/>
</dbReference>
<dbReference type="PROSITE" id="PS50011">
    <property type="entry name" value="PROTEIN_KINASE_DOM"/>
    <property type="match status" value="1"/>
</dbReference>
<dbReference type="EC" id="2.7.11.24" evidence="7"/>
<keyword evidence="10" id="KW-1185">Reference proteome</keyword>
<dbReference type="InterPro" id="IPR011009">
    <property type="entry name" value="Kinase-like_dom_sf"/>
</dbReference>
<reference evidence="9 10" key="1">
    <citation type="journal article" date="2018" name="Mol. Biol. Evol.">
        <title>Analysis of the draft genome of the red seaweed Gracilariopsis chorda provides insights into genome size evolution in Rhodophyta.</title>
        <authorList>
            <person name="Lee J."/>
            <person name="Yang E.C."/>
            <person name="Graf L."/>
            <person name="Yang J.H."/>
            <person name="Qiu H."/>
            <person name="Zel Zion U."/>
            <person name="Chan C.X."/>
            <person name="Stephens T.G."/>
            <person name="Weber A.P.M."/>
            <person name="Boo G.H."/>
            <person name="Boo S.M."/>
            <person name="Kim K.M."/>
            <person name="Shin Y."/>
            <person name="Jung M."/>
            <person name="Lee S.J."/>
            <person name="Yim H.S."/>
            <person name="Lee J.H."/>
            <person name="Bhattacharya D."/>
            <person name="Yoon H.S."/>
        </authorList>
    </citation>
    <scope>NUCLEOTIDE SEQUENCE [LARGE SCALE GENOMIC DNA]</scope>
    <source>
        <strain evidence="9 10">SKKU-2015</strain>
        <tissue evidence="9">Whole body</tissue>
    </source>
</reference>
<dbReference type="FunFam" id="3.30.200.20:FF:000046">
    <property type="entry name" value="Mitogen-activated protein kinase"/>
    <property type="match status" value="1"/>
</dbReference>
<evidence type="ECO:0000256" key="2">
    <source>
        <dbReference type="ARBA" id="ARBA00022679"/>
    </source>
</evidence>
<evidence type="ECO:0000313" key="10">
    <source>
        <dbReference type="Proteomes" id="UP000247409"/>
    </source>
</evidence>
<dbReference type="InterPro" id="IPR003527">
    <property type="entry name" value="MAP_kinase_CS"/>
</dbReference>
<comment type="activity regulation">
    <text evidence="7">Activated by threonine and tyrosine phosphorylation.</text>
</comment>
<keyword evidence="7" id="KW-0460">Magnesium</keyword>
<dbReference type="PROSITE" id="PS01351">
    <property type="entry name" value="MAPK"/>
    <property type="match status" value="1"/>
</dbReference>
<dbReference type="PROSITE" id="PS00107">
    <property type="entry name" value="PROTEIN_KINASE_ATP"/>
    <property type="match status" value="1"/>
</dbReference>
<evidence type="ECO:0000259" key="8">
    <source>
        <dbReference type="PROSITE" id="PS50011"/>
    </source>
</evidence>
<organism evidence="9 10">
    <name type="scientific">Gracilariopsis chorda</name>
    <dbReference type="NCBI Taxonomy" id="448386"/>
    <lineage>
        <taxon>Eukaryota</taxon>
        <taxon>Rhodophyta</taxon>
        <taxon>Florideophyceae</taxon>
        <taxon>Rhodymeniophycidae</taxon>
        <taxon>Gracilariales</taxon>
        <taxon>Gracilariaceae</taxon>
        <taxon>Gracilariopsis</taxon>
    </lineage>
</organism>
<evidence type="ECO:0000256" key="1">
    <source>
        <dbReference type="ARBA" id="ARBA00022527"/>
    </source>
</evidence>
<keyword evidence="4 7" id="KW-0418">Kinase</keyword>
<dbReference type="Gene3D" id="3.30.200.20">
    <property type="entry name" value="Phosphorylase Kinase, domain 1"/>
    <property type="match status" value="1"/>
</dbReference>
<dbReference type="SMART" id="SM00220">
    <property type="entry name" value="S_TKc"/>
    <property type="match status" value="1"/>
</dbReference>
<keyword evidence="2 7" id="KW-0808">Transferase</keyword>